<dbReference type="EMBL" id="MJMG01000011">
    <property type="protein sequence ID" value="OEY86399.1"/>
    <property type="molecule type" value="Genomic_DNA"/>
</dbReference>
<dbReference type="AlphaFoldDB" id="A0A1E7QJI8"/>
<dbReference type="InterPro" id="IPR001214">
    <property type="entry name" value="SET_dom"/>
</dbReference>
<dbReference type="OrthoDB" id="9790349at2"/>
<evidence type="ECO:0000313" key="3">
    <source>
        <dbReference type="EMBL" id="OEY86399.1"/>
    </source>
</evidence>
<proteinExistence type="predicted"/>
<dbReference type="RefSeq" id="WP_070065336.1">
    <property type="nucleotide sequence ID" value="NZ_MJMG01000011.1"/>
</dbReference>
<evidence type="ECO:0000313" key="4">
    <source>
        <dbReference type="Proteomes" id="UP000175679"/>
    </source>
</evidence>
<reference evidence="3 4" key="1">
    <citation type="submission" date="2016-09" db="EMBL/GenBank/DDBJ databases">
        <title>Genomic evidence for plant-parasitic nematodes as the earliest Wolbachia hosts.</title>
        <authorList>
            <person name="Brown A.M."/>
            <person name="Wasala S.K."/>
            <person name="Howe D.K."/>
            <person name="Peetz A.B."/>
            <person name="Zasada I.A."/>
            <person name="Denver D.R."/>
        </authorList>
    </citation>
    <scope>NUCLEOTIDE SEQUENCE [LARGE SCALE GENOMIC DNA]</scope>
    <source>
        <strain evidence="4">wPpe</strain>
    </source>
</reference>
<name>A0A1E7QJI8_WOLPI</name>
<dbReference type="PROSITE" id="PS50280">
    <property type="entry name" value="SET"/>
    <property type="match status" value="1"/>
</dbReference>
<accession>A0A1E7QJI8</accession>
<organism evidence="3 4">
    <name type="scientific">Wolbachia pipientis</name>
    <dbReference type="NCBI Taxonomy" id="955"/>
    <lineage>
        <taxon>Bacteria</taxon>
        <taxon>Pseudomonadati</taxon>
        <taxon>Pseudomonadota</taxon>
        <taxon>Alphaproteobacteria</taxon>
        <taxon>Rickettsiales</taxon>
        <taxon>Anaplasmataceae</taxon>
        <taxon>Wolbachieae</taxon>
        <taxon>Wolbachia</taxon>
    </lineage>
</organism>
<feature type="region of interest" description="Disordered" evidence="1">
    <location>
        <begin position="1055"/>
        <end position="1137"/>
    </location>
</feature>
<feature type="compositionally biased region" description="Polar residues" evidence="1">
    <location>
        <begin position="1058"/>
        <end position="1070"/>
    </location>
</feature>
<feature type="domain" description="SET" evidence="2">
    <location>
        <begin position="780"/>
        <end position="928"/>
    </location>
</feature>
<keyword evidence="4" id="KW-1185">Reference proteome</keyword>
<comment type="caution">
    <text evidence="3">The sequence shown here is derived from an EMBL/GenBank/DDBJ whole genome shotgun (WGS) entry which is preliminary data.</text>
</comment>
<feature type="compositionally biased region" description="Basic and acidic residues" evidence="1">
    <location>
        <begin position="1125"/>
        <end position="1134"/>
    </location>
</feature>
<protein>
    <recommendedName>
        <fullName evidence="2">SET domain-containing protein</fullName>
    </recommendedName>
</protein>
<dbReference type="Pfam" id="PF00856">
    <property type="entry name" value="SET"/>
    <property type="match status" value="1"/>
</dbReference>
<evidence type="ECO:0000256" key="1">
    <source>
        <dbReference type="SAM" id="MobiDB-lite"/>
    </source>
</evidence>
<dbReference type="InterPro" id="IPR046341">
    <property type="entry name" value="SET_dom_sf"/>
</dbReference>
<gene>
    <name evidence="3" type="ORF">BIY23_04200</name>
</gene>
<sequence length="1156" mass="129780">MSKNSQPKNQARDIDTIFEKIKLKLQSLHNSHDKGKKITTQIRLSFITSICGTKDNKLEYAESLNNNNYTILYAIEQAHLKLTNISSMLNGVGAKAPETLQKLAEKLVVFNNDGTIEREKRGTIKKTDLLKALEEMGINLSNISSMLNGTGAKAPETLQKLVEKLVVFNNDGTIEREKDGTIKKTNLLKTLEEMGINLSNISSMLNGTGAKAPETLQKLVEKLVVFNNDGTIEREKDGTIKKTNLLKALEEVEIDLSNISSMLRKAGAKAPETLQKLVEKLVVFNNDGTIEREKDGTIKKTNLLKALEEVEIDLSNISSMLNGTGAKAPETLQKLAEKLVVFNNDGTIEREKRGTIKKTDLLKALEEMGINLSNISSMLSGAGAKAPETLQKLAEKLVVFNNDGTIEREKGGTIKKTDLLKALEEMGINLSNISSMLNGTGAKAPETLQKLVEKLVVFNNDGTIEREKDGTIKKTDLLKTLEEMGINLSNISSMLHKAGAKAPETLQKLAEKLVVFNNDGTIEREKDGTIKKTNLLKALEEVEIDLSNISSMLNGVGAKAPETLQKLAEKLVVFNNDGTIEREKDGTIKKTNLLKALEEMGINLSNISSMLHKAGAKAPETLQKLVEKLVVFNNDGTIEREKDGTIKKTDLLKTLEEMGINLSNISSMLNGTGAKAPTMLERLVNVLQVDILKDNLVDAINLYNNNINAVDNNDAMLMGRCASDKLYSFLKEKKIKINTNNPLHYRNSNGQYDESEQKYQKEFQSFYEEYYEKGINYNRDILRVKQVDETDHREALRGQDQVIATKDIPQNTVLGIYTGTLLCEDSKDLQAELEWLLSNNSGAFNKITHHAFDIVLYEKEKLMLSGYCRGNPLIKINANHTYDDNNTIYKIPDNVAVAQCRYNSGIPFILFTAKEDIKNGEELLFDYGCRYWQCWREQQYDISTHDAAVYQDGIANKKLGKQLSKPSMAFIGFIKFLKANKKYNELYKKLVVQNKLDLDIDDKEELKSEDKYVQEIKINDDAESIRTNTKWRLYEHLQNGTSSFCEVQFDQSRMEKNPNCSSINHTQIINSKEDNKKNSASSIRKRGNDQDIKKGRRVIANTKTENINTEKFHDEPSCKKSRNGKNSEKRREVMSDINIEQCYGQSSSKCYGQSSR</sequence>
<dbReference type="Gene3D" id="2.170.270.10">
    <property type="entry name" value="SET domain"/>
    <property type="match status" value="1"/>
</dbReference>
<dbReference type="SUPFAM" id="SSF82199">
    <property type="entry name" value="SET domain"/>
    <property type="match status" value="1"/>
</dbReference>
<dbReference type="Proteomes" id="UP000175679">
    <property type="component" value="Unassembled WGS sequence"/>
</dbReference>
<evidence type="ECO:0000259" key="2">
    <source>
        <dbReference type="PROSITE" id="PS50280"/>
    </source>
</evidence>
<feature type="compositionally biased region" description="Basic and acidic residues" evidence="1">
    <location>
        <begin position="1108"/>
        <end position="1118"/>
    </location>
</feature>